<evidence type="ECO:0000256" key="3">
    <source>
        <dbReference type="ARBA" id="ARBA00022691"/>
    </source>
</evidence>
<dbReference type="EMBL" id="JAVDYB010000001">
    <property type="protein sequence ID" value="MDR7276794.1"/>
    <property type="molecule type" value="Genomic_DNA"/>
</dbReference>
<dbReference type="GO" id="GO:0046983">
    <property type="term" value="F:protein dimerization activity"/>
    <property type="evidence" value="ECO:0007669"/>
    <property type="project" value="InterPro"/>
</dbReference>
<dbReference type="InterPro" id="IPR001077">
    <property type="entry name" value="COMT_C"/>
</dbReference>
<dbReference type="SUPFAM" id="SSF46785">
    <property type="entry name" value="Winged helix' DNA-binding domain"/>
    <property type="match status" value="1"/>
</dbReference>
<gene>
    <name evidence="7" type="ORF">J2S41_003572</name>
</gene>
<feature type="active site" description="Proton acceptor" evidence="4">
    <location>
        <position position="262"/>
    </location>
</feature>
<dbReference type="GO" id="GO:0032259">
    <property type="term" value="P:methylation"/>
    <property type="evidence" value="ECO:0007669"/>
    <property type="project" value="UniProtKB-KW"/>
</dbReference>
<dbReference type="Gene3D" id="3.40.50.150">
    <property type="entry name" value="Vaccinia Virus protein VP39"/>
    <property type="match status" value="1"/>
</dbReference>
<proteinExistence type="predicted"/>
<accession>A0AAE4CBD9</accession>
<evidence type="ECO:0000259" key="5">
    <source>
        <dbReference type="Pfam" id="PF00891"/>
    </source>
</evidence>
<dbReference type="EC" id="2.3.1.235" evidence="7"/>
<dbReference type="SUPFAM" id="SSF53335">
    <property type="entry name" value="S-adenosyl-L-methionine-dependent methyltransferases"/>
    <property type="match status" value="1"/>
</dbReference>
<reference evidence="7" key="1">
    <citation type="submission" date="2023-07" db="EMBL/GenBank/DDBJ databases">
        <title>Sequencing the genomes of 1000 actinobacteria strains.</title>
        <authorList>
            <person name="Klenk H.-P."/>
        </authorList>
    </citation>
    <scope>NUCLEOTIDE SEQUENCE</scope>
    <source>
        <strain evidence="7">DSM 44707</strain>
    </source>
</reference>
<evidence type="ECO:0000256" key="1">
    <source>
        <dbReference type="ARBA" id="ARBA00022603"/>
    </source>
</evidence>
<dbReference type="Pfam" id="PF08100">
    <property type="entry name" value="Dimerisation"/>
    <property type="match status" value="1"/>
</dbReference>
<dbReference type="Proteomes" id="UP001183643">
    <property type="component" value="Unassembled WGS sequence"/>
</dbReference>
<keyword evidence="2 7" id="KW-0808">Transferase</keyword>
<comment type="caution">
    <text evidence="7">The sequence shown here is derived from an EMBL/GenBank/DDBJ whole genome shotgun (WGS) entry which is preliminary data.</text>
</comment>
<feature type="domain" description="O-methyltransferase dimerisation" evidence="6">
    <location>
        <begin position="34"/>
        <end position="99"/>
    </location>
</feature>
<dbReference type="InterPro" id="IPR029063">
    <property type="entry name" value="SAM-dependent_MTases_sf"/>
</dbReference>
<dbReference type="InterPro" id="IPR036390">
    <property type="entry name" value="WH_DNA-bd_sf"/>
</dbReference>
<dbReference type="PANTHER" id="PTHR43712:SF2">
    <property type="entry name" value="O-METHYLTRANSFERASE CICE"/>
    <property type="match status" value="1"/>
</dbReference>
<dbReference type="InterPro" id="IPR012967">
    <property type="entry name" value="COMT_dimerisation"/>
</dbReference>
<dbReference type="Pfam" id="PF00891">
    <property type="entry name" value="Methyltransf_2"/>
    <property type="match status" value="1"/>
</dbReference>
<evidence type="ECO:0000259" key="6">
    <source>
        <dbReference type="Pfam" id="PF08100"/>
    </source>
</evidence>
<dbReference type="Gene3D" id="1.10.287.1350">
    <property type="match status" value="1"/>
</dbReference>
<protein>
    <submittedName>
        <fullName evidence="7">Multifunctional cyclase/dehydratase/O-methyltransferase</fullName>
        <ecNumber evidence="7">2.3.1.235</ecNumber>
    </submittedName>
</protein>
<dbReference type="PIRSF" id="PIRSF005739">
    <property type="entry name" value="O-mtase"/>
    <property type="match status" value="1"/>
</dbReference>
<dbReference type="AlphaFoldDB" id="A0AAE4CBD9"/>
<sequence>MTDASLAAAANFDERQRLDDRERQIAVLGSAKQISHVIYAVSELAVADLLAERPRTVPELAAETGTHTDALRRVLRGAASVGIFEERDGDVFALTPLGEGLRSDRIGGLRPMVQFSNTDLTRLPYAEILHSVRTGEPAFDRVYGMPFYDYLAGHPEHNRFFEGFMAHWSRRLADRFAGELAPERFRRIADVGGGNGYFLSRMLQRHPAGEGHLFDLPEVVADAEPVLKEAGVADRVTVTGGDFFADELPRGCDAYILKSIIHNWPDERCLALLRRLRETIGDSGATLIAIDQVVPPLNQWDHSKIIDIDMLVLFGGKERTLREWTDLFAAAGFTLVNTPAERGWALLEARVAA</sequence>
<dbReference type="CDD" id="cd02440">
    <property type="entry name" value="AdoMet_MTases"/>
    <property type="match status" value="1"/>
</dbReference>
<evidence type="ECO:0000313" key="7">
    <source>
        <dbReference type="EMBL" id="MDR7276794.1"/>
    </source>
</evidence>
<evidence type="ECO:0000313" key="8">
    <source>
        <dbReference type="Proteomes" id="UP001183643"/>
    </source>
</evidence>
<keyword evidence="8" id="KW-1185">Reference proteome</keyword>
<evidence type="ECO:0000256" key="2">
    <source>
        <dbReference type="ARBA" id="ARBA00022679"/>
    </source>
</evidence>
<dbReference type="Gene3D" id="1.10.10.10">
    <property type="entry name" value="Winged helix-like DNA-binding domain superfamily/Winged helix DNA-binding domain"/>
    <property type="match status" value="1"/>
</dbReference>
<keyword evidence="7" id="KW-0012">Acyltransferase</keyword>
<keyword evidence="1" id="KW-0489">Methyltransferase</keyword>
<evidence type="ECO:0000256" key="4">
    <source>
        <dbReference type="PIRSR" id="PIRSR005739-1"/>
    </source>
</evidence>
<dbReference type="GO" id="GO:0008171">
    <property type="term" value="F:O-methyltransferase activity"/>
    <property type="evidence" value="ECO:0007669"/>
    <property type="project" value="InterPro"/>
</dbReference>
<feature type="domain" description="O-methyltransferase C-terminal" evidence="5">
    <location>
        <begin position="126"/>
        <end position="333"/>
    </location>
</feature>
<dbReference type="PANTHER" id="PTHR43712">
    <property type="entry name" value="PUTATIVE (AFU_ORTHOLOGUE AFUA_4G14580)-RELATED"/>
    <property type="match status" value="1"/>
</dbReference>
<organism evidence="7 8">
    <name type="scientific">Catenuloplanes atrovinosus</name>
    <dbReference type="NCBI Taxonomy" id="137266"/>
    <lineage>
        <taxon>Bacteria</taxon>
        <taxon>Bacillati</taxon>
        <taxon>Actinomycetota</taxon>
        <taxon>Actinomycetes</taxon>
        <taxon>Micromonosporales</taxon>
        <taxon>Micromonosporaceae</taxon>
        <taxon>Catenuloplanes</taxon>
    </lineage>
</organism>
<dbReference type="InterPro" id="IPR016461">
    <property type="entry name" value="COMT-like"/>
</dbReference>
<dbReference type="RefSeq" id="WP_310369009.1">
    <property type="nucleotide sequence ID" value="NZ_JAVDYB010000001.1"/>
</dbReference>
<dbReference type="GO" id="GO:0016746">
    <property type="term" value="F:acyltransferase activity"/>
    <property type="evidence" value="ECO:0007669"/>
    <property type="project" value="UniProtKB-KW"/>
</dbReference>
<dbReference type="InterPro" id="IPR036388">
    <property type="entry name" value="WH-like_DNA-bd_sf"/>
</dbReference>
<dbReference type="PROSITE" id="PS51683">
    <property type="entry name" value="SAM_OMT_II"/>
    <property type="match status" value="1"/>
</dbReference>
<keyword evidence="3" id="KW-0949">S-adenosyl-L-methionine</keyword>
<name>A0AAE4CBD9_9ACTN</name>